<evidence type="ECO:0000256" key="1">
    <source>
        <dbReference type="SAM" id="MobiDB-lite"/>
    </source>
</evidence>
<accession>A0A699HF39</accession>
<feature type="compositionally biased region" description="Basic and acidic residues" evidence="1">
    <location>
        <begin position="515"/>
        <end position="524"/>
    </location>
</feature>
<comment type="caution">
    <text evidence="2">The sequence shown here is derived from an EMBL/GenBank/DDBJ whole genome shotgun (WGS) entry which is preliminary data.</text>
</comment>
<feature type="compositionally biased region" description="Basic and acidic residues" evidence="1">
    <location>
        <begin position="495"/>
        <end position="508"/>
    </location>
</feature>
<sequence length="711" mass="81382">MEPILGMRYETAQSLKMALANYGVAHGCQLLYMKNDWRQVLVYCGRNVVEGRCAGKKVVKKPIKKAVKRHVNKKPDLQSRKSTSQSPKWTKKQRQNSKKVNCPFRFYALWVSREQSFQIKSLISEHKRCRNYNLGSLVTYKWIDMQYFKEIIEDTFMPLRKMRDDIRQKLMIDVSVGQCKRAKQLALFDHEGGLIEHYEKLYQYRQALLDSNPGSTCTLDVVESDNGFVSFKRMYIYFKRVKDGWLAGCRKGLIEAVNDWLPEAKHRKCTRHIYANFKKKYSGLQYHRLSWVVASCTLEHQAFFEMDKRCATFENGFSKSFNKAILGPIMKPNITMLEEIRLYIMQRIIAMNKLAFSLEDRITPSIRKRLEILKEKQREWFVFPSGFQELEVRKGHQSYGVSLQHKWKGKRGGGRAGRGSGRGSRGGVLPSLSSCGILTAKEVFSTWMEFGGNTRYLGSLGEETDEITDLHQFHEEILFSERGDGVTGIKRRRRDPSSDGGKGRKNDIYDMATDDDSKGIDGPDMEVSVKEAEIKNRAENEDENKTIKKAKKEEVVEAPSSRPVEYYLKHRINEKLIEGLVDNNRFDDSLSGARVGKEDVGGNFKIPCSVGGLKHVNALVDQGFDVNAMPYSTYMKLTDETSAKIDIKLSLASHSYIYPLGIVEDVLVEASSGMGRKDKASLEKGDGVQLMEEQKFQRQSSHSCYSRRTNG</sequence>
<feature type="region of interest" description="Disordered" evidence="1">
    <location>
        <begin position="692"/>
        <end position="711"/>
    </location>
</feature>
<feature type="region of interest" description="Disordered" evidence="1">
    <location>
        <begin position="407"/>
        <end position="427"/>
    </location>
</feature>
<gene>
    <name evidence="2" type="ORF">Tci_375496</name>
</gene>
<dbReference type="AlphaFoldDB" id="A0A699HF39"/>
<evidence type="ECO:0000313" key="2">
    <source>
        <dbReference type="EMBL" id="GEY03522.1"/>
    </source>
</evidence>
<reference evidence="2" key="1">
    <citation type="journal article" date="2019" name="Sci. Rep.">
        <title>Draft genome of Tanacetum cinerariifolium, the natural source of mosquito coil.</title>
        <authorList>
            <person name="Yamashiro T."/>
            <person name="Shiraishi A."/>
            <person name="Satake H."/>
            <person name="Nakayama K."/>
        </authorList>
    </citation>
    <scope>NUCLEOTIDE SEQUENCE</scope>
</reference>
<dbReference type="PANTHER" id="PTHR31973:SF189">
    <property type="entry name" value="TRANSPOSASE, MUDR, PLANT, MULE TRANSPOSASE DOMAIN PROTEIN-RELATED"/>
    <property type="match status" value="1"/>
</dbReference>
<feature type="compositionally biased region" description="Gly residues" evidence="1">
    <location>
        <begin position="414"/>
        <end position="426"/>
    </location>
</feature>
<feature type="compositionally biased region" description="Polar residues" evidence="1">
    <location>
        <begin position="697"/>
        <end position="711"/>
    </location>
</feature>
<feature type="region of interest" description="Disordered" evidence="1">
    <location>
        <begin position="67"/>
        <end position="97"/>
    </location>
</feature>
<name>A0A699HF39_TANCI</name>
<dbReference type="PANTHER" id="PTHR31973">
    <property type="entry name" value="POLYPROTEIN, PUTATIVE-RELATED"/>
    <property type="match status" value="1"/>
</dbReference>
<organism evidence="2">
    <name type="scientific">Tanacetum cinerariifolium</name>
    <name type="common">Dalmatian daisy</name>
    <name type="synonym">Chrysanthemum cinerariifolium</name>
    <dbReference type="NCBI Taxonomy" id="118510"/>
    <lineage>
        <taxon>Eukaryota</taxon>
        <taxon>Viridiplantae</taxon>
        <taxon>Streptophyta</taxon>
        <taxon>Embryophyta</taxon>
        <taxon>Tracheophyta</taxon>
        <taxon>Spermatophyta</taxon>
        <taxon>Magnoliopsida</taxon>
        <taxon>eudicotyledons</taxon>
        <taxon>Gunneridae</taxon>
        <taxon>Pentapetalae</taxon>
        <taxon>asterids</taxon>
        <taxon>campanulids</taxon>
        <taxon>Asterales</taxon>
        <taxon>Asteraceae</taxon>
        <taxon>Asteroideae</taxon>
        <taxon>Anthemideae</taxon>
        <taxon>Anthemidinae</taxon>
        <taxon>Tanacetum</taxon>
    </lineage>
</organism>
<feature type="region of interest" description="Disordered" evidence="1">
    <location>
        <begin position="486"/>
        <end position="524"/>
    </location>
</feature>
<dbReference type="EMBL" id="BKCJ010147084">
    <property type="protein sequence ID" value="GEY03522.1"/>
    <property type="molecule type" value="Genomic_DNA"/>
</dbReference>
<protein>
    <submittedName>
        <fullName evidence="2">Calcium/proton exchanger</fullName>
    </submittedName>
</protein>
<proteinExistence type="predicted"/>